<keyword evidence="2" id="KW-0812">Transmembrane</keyword>
<sequence>MSDGPEAYLSDWEEEEEEEEQVEVVQPVRKDEPMSPVAVVLYVVFFYVVWQILTRADDTEILEHLPSGSPLFTAQPSYERNNPPAPQYQLPYALQQLPSPLPPAEAPSTWRWVLASLIYPVYIAITLIAIPLPFLLNALNLLTNIIATIIYPITSTFRLLARTFVLAPLIVVRDFLSALYPVYVFVGGVVGVGAFLGVAFGWAGRIVLNLVLRPRSRRRKGGRSKSKRRAGTLSNEDDSPPTRRHSLPPQSSTFASQQRSRPVSASFEDTVSRRASGSYERRFVPIVDVIEIDDGEYLPYEQSHTTARQGVVLGVRRRGGRV</sequence>
<feature type="transmembrane region" description="Helical" evidence="2">
    <location>
        <begin position="117"/>
        <end position="139"/>
    </location>
</feature>
<keyword evidence="2" id="KW-1133">Transmembrane helix</keyword>
<name>A0AA48L6T7_9TREE</name>
<dbReference type="RefSeq" id="XP_060458218.1">
    <property type="nucleotide sequence ID" value="XM_060601756.1"/>
</dbReference>
<accession>A0AA48L6T7</accession>
<evidence type="ECO:0000256" key="2">
    <source>
        <dbReference type="SAM" id="Phobius"/>
    </source>
</evidence>
<dbReference type="AlphaFoldDB" id="A0AA48L6T7"/>
<feature type="compositionally biased region" description="Acidic residues" evidence="1">
    <location>
        <begin position="11"/>
        <end position="22"/>
    </location>
</feature>
<protein>
    <submittedName>
        <fullName evidence="3">Uncharacterized protein</fullName>
    </submittedName>
</protein>
<feature type="region of interest" description="Disordered" evidence="1">
    <location>
        <begin position="1"/>
        <end position="27"/>
    </location>
</feature>
<feature type="transmembrane region" description="Helical" evidence="2">
    <location>
        <begin position="36"/>
        <end position="53"/>
    </location>
</feature>
<feature type="compositionally biased region" description="Polar residues" evidence="1">
    <location>
        <begin position="248"/>
        <end position="268"/>
    </location>
</feature>
<dbReference type="GeneID" id="85496823"/>
<keyword evidence="4" id="KW-1185">Reference proteome</keyword>
<evidence type="ECO:0000313" key="3">
    <source>
        <dbReference type="EMBL" id="BEI92953.1"/>
    </source>
</evidence>
<dbReference type="KEGG" id="ccac:CcaHIS019_0505810"/>
<feature type="transmembrane region" description="Helical" evidence="2">
    <location>
        <begin position="182"/>
        <end position="212"/>
    </location>
</feature>
<dbReference type="Proteomes" id="UP001233271">
    <property type="component" value="Chromosome 5"/>
</dbReference>
<keyword evidence="2" id="KW-0472">Membrane</keyword>
<organism evidence="3 4">
    <name type="scientific">Cutaneotrichosporon cavernicola</name>
    <dbReference type="NCBI Taxonomy" id="279322"/>
    <lineage>
        <taxon>Eukaryota</taxon>
        <taxon>Fungi</taxon>
        <taxon>Dikarya</taxon>
        <taxon>Basidiomycota</taxon>
        <taxon>Agaricomycotina</taxon>
        <taxon>Tremellomycetes</taxon>
        <taxon>Trichosporonales</taxon>
        <taxon>Trichosporonaceae</taxon>
        <taxon>Cutaneotrichosporon</taxon>
    </lineage>
</organism>
<dbReference type="EMBL" id="AP028216">
    <property type="protein sequence ID" value="BEI92953.1"/>
    <property type="molecule type" value="Genomic_DNA"/>
</dbReference>
<feature type="region of interest" description="Disordered" evidence="1">
    <location>
        <begin position="218"/>
        <end position="268"/>
    </location>
</feature>
<reference evidence="3" key="1">
    <citation type="journal article" date="2023" name="BMC Genomics">
        <title>Chromosome-level genome assemblies of Cutaneotrichosporon spp. (Trichosporonales, Basidiomycota) reveal imbalanced evolution between nucleotide sequences and chromosome synteny.</title>
        <authorList>
            <person name="Kobayashi Y."/>
            <person name="Kayamori A."/>
            <person name="Aoki K."/>
            <person name="Shiwa Y."/>
            <person name="Matsutani M."/>
            <person name="Fujita N."/>
            <person name="Sugita T."/>
            <person name="Iwasaki W."/>
            <person name="Tanaka N."/>
            <person name="Takashima M."/>
        </authorList>
    </citation>
    <scope>NUCLEOTIDE SEQUENCE</scope>
    <source>
        <strain evidence="3">HIS019</strain>
    </source>
</reference>
<evidence type="ECO:0000313" key="4">
    <source>
        <dbReference type="Proteomes" id="UP001233271"/>
    </source>
</evidence>
<evidence type="ECO:0000256" key="1">
    <source>
        <dbReference type="SAM" id="MobiDB-lite"/>
    </source>
</evidence>
<proteinExistence type="predicted"/>
<gene>
    <name evidence="3" type="ORF">CcaverHIS019_0505810</name>
</gene>
<feature type="compositionally biased region" description="Basic residues" evidence="1">
    <location>
        <begin position="218"/>
        <end position="230"/>
    </location>
</feature>